<proteinExistence type="predicted"/>
<protein>
    <submittedName>
        <fullName evidence="1">Uncharacterized protein</fullName>
    </submittedName>
</protein>
<evidence type="ECO:0000313" key="2">
    <source>
        <dbReference type="Proteomes" id="UP000178129"/>
    </source>
</evidence>
<evidence type="ECO:0000313" key="1">
    <source>
        <dbReference type="EMBL" id="CZT13790.1"/>
    </source>
</evidence>
<reference evidence="2" key="1">
    <citation type="submission" date="2016-03" db="EMBL/GenBank/DDBJ databases">
        <authorList>
            <person name="Ploux O."/>
        </authorList>
    </citation>
    <scope>NUCLEOTIDE SEQUENCE [LARGE SCALE GENOMIC DNA]</scope>
    <source>
        <strain evidence="2">UK7</strain>
    </source>
</reference>
<name>A0A1E1LTE3_9HELO</name>
<dbReference type="InParanoid" id="A0A1E1LTE3"/>
<dbReference type="AlphaFoldDB" id="A0A1E1LTE3"/>
<sequence>MVELAIVDSVEVWLMVVGGDVVDGAVVATDIVGSNVEEEEMAITEEDVLVVGGISGSKIEGIELEDESTDGETTSEDVKLEDGNSGVIGEFVEDNNETEFDVDDWVELDELEEIAAGPDKRLDELAVVLVDTTVDEMEGLEEAITRLDNSMLVAVEDNTSMLEKLLDELKISIDELEDPLDRLDVTLATTFIDRELLMLEKDVPEDDVPELCETFDEDEDDIEEETGGAPGILSGPGVYRVWS</sequence>
<dbReference type="EMBL" id="FJUW01000099">
    <property type="protein sequence ID" value="CZT13790.1"/>
    <property type="molecule type" value="Genomic_DNA"/>
</dbReference>
<dbReference type="Proteomes" id="UP000178129">
    <property type="component" value="Unassembled WGS sequence"/>
</dbReference>
<gene>
    <name evidence="1" type="ORF">RCO7_09118</name>
</gene>
<keyword evidence="2" id="KW-1185">Reference proteome</keyword>
<accession>A0A1E1LTE3</accession>
<organism evidence="1 2">
    <name type="scientific">Rhynchosporium graminicola</name>
    <dbReference type="NCBI Taxonomy" id="2792576"/>
    <lineage>
        <taxon>Eukaryota</taxon>
        <taxon>Fungi</taxon>
        <taxon>Dikarya</taxon>
        <taxon>Ascomycota</taxon>
        <taxon>Pezizomycotina</taxon>
        <taxon>Leotiomycetes</taxon>
        <taxon>Helotiales</taxon>
        <taxon>Ploettnerulaceae</taxon>
        <taxon>Rhynchosporium</taxon>
    </lineage>
</organism>
<comment type="caution">
    <text evidence="1">The sequence shown here is derived from an EMBL/GenBank/DDBJ whole genome shotgun (WGS) entry which is preliminary data.</text>
</comment>